<dbReference type="GO" id="GO:0009166">
    <property type="term" value="P:nucleotide catabolic process"/>
    <property type="evidence" value="ECO:0007669"/>
    <property type="project" value="InterPro"/>
</dbReference>
<evidence type="ECO:0000313" key="5">
    <source>
        <dbReference type="EMBL" id="EST54654.1"/>
    </source>
</evidence>
<dbReference type="Gene3D" id="3.60.21.10">
    <property type="match status" value="1"/>
</dbReference>
<keyword evidence="1 2" id="KW-0732">Signal</keyword>
<dbReference type="GO" id="GO:0000166">
    <property type="term" value="F:nucleotide binding"/>
    <property type="evidence" value="ECO:0007669"/>
    <property type="project" value="UniProtKB-KW"/>
</dbReference>
<organism evidence="5 6">
    <name type="scientific">Brevibacillus panacihumi W25</name>
    <dbReference type="NCBI Taxonomy" id="1408254"/>
    <lineage>
        <taxon>Bacteria</taxon>
        <taxon>Bacillati</taxon>
        <taxon>Bacillota</taxon>
        <taxon>Bacilli</taxon>
        <taxon>Bacillales</taxon>
        <taxon>Paenibacillaceae</taxon>
        <taxon>Brevibacillus</taxon>
    </lineage>
</organism>
<dbReference type="GO" id="GO:0030288">
    <property type="term" value="C:outer membrane-bounded periplasmic space"/>
    <property type="evidence" value="ECO:0007669"/>
    <property type="project" value="TreeGrafter"/>
</dbReference>
<dbReference type="Pfam" id="PF00149">
    <property type="entry name" value="Metallophos"/>
    <property type="match status" value="1"/>
</dbReference>
<dbReference type="SUPFAM" id="SSF56300">
    <property type="entry name" value="Metallo-dependent phosphatases"/>
    <property type="match status" value="1"/>
</dbReference>
<name>V6M810_9BACL</name>
<dbReference type="InterPro" id="IPR018392">
    <property type="entry name" value="LysM"/>
</dbReference>
<dbReference type="InterPro" id="IPR004843">
    <property type="entry name" value="Calcineurin-like_PHP"/>
</dbReference>
<dbReference type="SUPFAM" id="SSF54106">
    <property type="entry name" value="LysM domain"/>
    <property type="match status" value="1"/>
</dbReference>
<dbReference type="InterPro" id="IPR029052">
    <property type="entry name" value="Metallo-depent_PP-like"/>
</dbReference>
<dbReference type="PROSITE" id="PS51782">
    <property type="entry name" value="LYSM"/>
    <property type="match status" value="1"/>
</dbReference>
<dbReference type="Gene3D" id="3.10.350.10">
    <property type="entry name" value="LysM domain"/>
    <property type="match status" value="1"/>
</dbReference>
<feature type="domain" description="LysM" evidence="4">
    <location>
        <begin position="28"/>
        <end position="72"/>
    </location>
</feature>
<keyword evidence="6" id="KW-1185">Reference proteome</keyword>
<dbReference type="HOGENOM" id="CLU_005854_4_4_9"/>
<dbReference type="STRING" id="1408254.T458_08860"/>
<feature type="chain" id="PRO_5005148894" evidence="2">
    <location>
        <begin position="28"/>
        <end position="694"/>
    </location>
</feature>
<feature type="region of interest" description="Disordered" evidence="3">
    <location>
        <begin position="98"/>
        <end position="123"/>
    </location>
</feature>
<evidence type="ECO:0000313" key="6">
    <source>
        <dbReference type="Proteomes" id="UP000017973"/>
    </source>
</evidence>
<dbReference type="PATRIC" id="fig|1408254.3.peg.1752"/>
<dbReference type="GO" id="GO:0046872">
    <property type="term" value="F:metal ion binding"/>
    <property type="evidence" value="ECO:0007669"/>
    <property type="project" value="InterPro"/>
</dbReference>
<dbReference type="GO" id="GO:0016788">
    <property type="term" value="F:hydrolase activity, acting on ester bonds"/>
    <property type="evidence" value="ECO:0007669"/>
    <property type="project" value="InterPro"/>
</dbReference>
<evidence type="ECO:0000259" key="4">
    <source>
        <dbReference type="PROSITE" id="PS51782"/>
    </source>
</evidence>
<dbReference type="SUPFAM" id="SSF55816">
    <property type="entry name" value="5'-nucleotidase (syn. UDP-sugar hydrolase), C-terminal domain"/>
    <property type="match status" value="1"/>
</dbReference>
<keyword evidence="2" id="KW-0547">Nucleotide-binding</keyword>
<dbReference type="CDD" id="cd00118">
    <property type="entry name" value="LysM"/>
    <property type="match status" value="1"/>
</dbReference>
<comment type="caution">
    <text evidence="5">The sequence shown here is derived from an EMBL/GenBank/DDBJ whole genome shotgun (WGS) entry which is preliminary data.</text>
</comment>
<dbReference type="Pfam" id="PF01476">
    <property type="entry name" value="LysM"/>
    <property type="match status" value="1"/>
</dbReference>
<dbReference type="SMART" id="SM00257">
    <property type="entry name" value="LysM"/>
    <property type="match status" value="1"/>
</dbReference>
<keyword evidence="2" id="KW-0378">Hydrolase</keyword>
<dbReference type="Proteomes" id="UP000017973">
    <property type="component" value="Unassembled WGS sequence"/>
</dbReference>
<gene>
    <name evidence="5" type="ORF">T458_08860</name>
</gene>
<dbReference type="InterPro" id="IPR036779">
    <property type="entry name" value="LysM_dom_sf"/>
</dbReference>
<dbReference type="PANTHER" id="PTHR11575:SF6">
    <property type="entry name" value="2',3'-CYCLIC-NUCLEOTIDE 2'-PHOSPHODIESTERASE_3'-NUCLEOTIDASE"/>
    <property type="match status" value="1"/>
</dbReference>
<comment type="similarity">
    <text evidence="2">Belongs to the 5'-nucleotidase family.</text>
</comment>
<dbReference type="InterPro" id="IPR006146">
    <property type="entry name" value="5'-Nucleotdase_CS"/>
</dbReference>
<dbReference type="Gene3D" id="3.90.780.10">
    <property type="entry name" value="5'-Nucleotidase, C-terminal domain"/>
    <property type="match status" value="1"/>
</dbReference>
<accession>V6M810</accession>
<dbReference type="Pfam" id="PF02872">
    <property type="entry name" value="5_nucleotid_C"/>
    <property type="match status" value="1"/>
</dbReference>
<protein>
    <submittedName>
        <fullName evidence="5">5'-nucleotidase</fullName>
    </submittedName>
</protein>
<dbReference type="InterPro" id="IPR006179">
    <property type="entry name" value="5_nucleotidase/apyrase"/>
</dbReference>
<sequence length="694" mass="76092">MKQGKHLRLFVAFVLLFTTMLASTAAAQTYTVKKGDNLWRISRNHGTTVAEMQKLNKLPDVNFLRIGQKLQLPEGAAAVASEKPVQAAQPVKPAIPAPSAAAKPVENPAPAPVPAATPAPAEKPEAASTTITILGTSDVHGNLWGYTYEDSKETANNGLARISTYVKEVKESSPHVLLIDNGDTYQGNILTDDIYRKKPEVTHPVSVAMNAMNYNAMVLGNHEFNFGLDLIDRMQKELTFPVLSANTTTKQGEQFVKPYTIVDVDGIKVGIIGVTTPNIPRWDGEKVDSLSFQHMGETVKKYAKELREVEKVDVLIASAHSGLVAEFDEDGGSDAASKIVEMVPELDALLVGHMHIIVNEKIGQTVVGGPRNLGRDVVRFDLEVKQEAGQAKVVDRKVEVVDMASYEPDPAIRDLIKEAHEATIQFIAGGGGAGEAGASGGLFGIATADFQPVNEINGIPEGKLRDTAVVDLINKVQLKATGADVSAAALFKDTSDLKQGNITYANIFDIYKFDNTLYTVKVTGAELKNYMEWSAKHYNQWKEGDISISFDPEVPGYLYDMFAGVDYKIDLSKPAGERIVDVMYKGKPLSDTEELTLAVNNYRYSSALKAFKMVSANRDWESPRSIRDYLVEYIQEQKEISPEVDNNWEIIGIDLESPYRDEVIKMVNEGKLEVPYEKSLNVNELLEAGVIQAK</sequence>
<feature type="compositionally biased region" description="Pro residues" evidence="3">
    <location>
        <begin position="107"/>
        <end position="117"/>
    </location>
</feature>
<dbReference type="PRINTS" id="PR01607">
    <property type="entry name" value="APYRASEFAMLY"/>
</dbReference>
<dbReference type="PANTHER" id="PTHR11575">
    <property type="entry name" value="5'-NUCLEOTIDASE-RELATED"/>
    <property type="match status" value="1"/>
</dbReference>
<dbReference type="eggNOG" id="COG0737">
    <property type="taxonomic scope" value="Bacteria"/>
</dbReference>
<proteinExistence type="inferred from homology"/>
<dbReference type="RefSeq" id="WP_023555756.1">
    <property type="nucleotide sequence ID" value="NZ_KI629782.1"/>
</dbReference>
<dbReference type="OrthoDB" id="9775118at2"/>
<dbReference type="EMBL" id="AYJU01000015">
    <property type="protein sequence ID" value="EST54654.1"/>
    <property type="molecule type" value="Genomic_DNA"/>
</dbReference>
<dbReference type="InterPro" id="IPR008334">
    <property type="entry name" value="5'-Nucleotdase_C"/>
</dbReference>
<evidence type="ECO:0000256" key="2">
    <source>
        <dbReference type="RuleBase" id="RU362119"/>
    </source>
</evidence>
<reference evidence="5 6" key="1">
    <citation type="journal article" date="2014" name="Genome Announc.">
        <title>Draft Genome Sequence of Brevibacillus panacihumi Strain W25, a Halotolerant Hydrocarbon-Degrading Bacterium.</title>
        <authorList>
            <person name="Wang X."/>
            <person name="Jin D."/>
            <person name="Zhou L."/>
            <person name="Wu L."/>
            <person name="An W."/>
            <person name="Chen Y."/>
            <person name="Zhao L."/>
        </authorList>
    </citation>
    <scope>NUCLEOTIDE SEQUENCE [LARGE SCALE GENOMIC DNA]</scope>
    <source>
        <strain evidence="5 6">W25</strain>
    </source>
</reference>
<evidence type="ECO:0000256" key="3">
    <source>
        <dbReference type="SAM" id="MobiDB-lite"/>
    </source>
</evidence>
<dbReference type="InterPro" id="IPR036907">
    <property type="entry name" value="5'-Nucleotdase_C_sf"/>
</dbReference>
<dbReference type="PROSITE" id="PS00786">
    <property type="entry name" value="5_NUCLEOTIDASE_2"/>
    <property type="match status" value="1"/>
</dbReference>
<dbReference type="AlphaFoldDB" id="V6M810"/>
<feature type="signal peptide" evidence="2">
    <location>
        <begin position="1"/>
        <end position="27"/>
    </location>
</feature>
<evidence type="ECO:0000256" key="1">
    <source>
        <dbReference type="ARBA" id="ARBA00022729"/>
    </source>
</evidence>